<keyword evidence="2" id="KW-0614">Plasmid</keyword>
<sequence length="83" mass="9066">MKKTAMETIEEAPSLIEYYRPLRLRAVVAATTLKGILPEDKHLPKGAPERRHGGGNNGREQGTRGGGGRAYEANPPVQNRSQD</sequence>
<feature type="region of interest" description="Disordered" evidence="1">
    <location>
        <begin position="36"/>
        <end position="83"/>
    </location>
</feature>
<reference evidence="2" key="1">
    <citation type="submission" date="2020-02" db="EMBL/GenBank/DDBJ databases">
        <title>Unexpected conservation and global transmission of agrobacterial virulence plasmids.</title>
        <authorList>
            <person name="Weisberg A.J."/>
            <person name="Davis E.W. II"/>
            <person name="Tabima J.R."/>
            <person name="Belcher M.S."/>
            <person name="Miller M."/>
            <person name="Kuo C.-H."/>
            <person name="Loper J.E."/>
            <person name="Grunwald N.J."/>
            <person name="Putnam M.L."/>
            <person name="Chang J.H."/>
        </authorList>
    </citation>
    <scope>NUCLEOTIDE SEQUENCE</scope>
    <source>
        <strain evidence="2">Q15/94</strain>
        <plasmid evidence="2">pTiQ15_94</plasmid>
    </source>
</reference>
<dbReference type="AlphaFoldDB" id="A0AAJ4N992"/>
<feature type="compositionally biased region" description="Basic and acidic residues" evidence="1">
    <location>
        <begin position="37"/>
        <end position="52"/>
    </location>
</feature>
<dbReference type="RefSeq" id="WP_333722800.1">
    <property type="nucleotide sequence ID" value="NZ_CP049220.1"/>
</dbReference>
<proteinExistence type="predicted"/>
<evidence type="ECO:0000313" key="2">
    <source>
        <dbReference type="EMBL" id="QTG17214.1"/>
    </source>
</evidence>
<protein>
    <submittedName>
        <fullName evidence="2">Uncharacterized protein</fullName>
    </submittedName>
</protein>
<geneLocation type="plasmid" evidence="2 3">
    <name>pTiQ15_94</name>
</geneLocation>
<evidence type="ECO:0000313" key="3">
    <source>
        <dbReference type="Proteomes" id="UP000663946"/>
    </source>
</evidence>
<organism evidence="2 3">
    <name type="scientific">Agrobacterium tumefaciens</name>
    <dbReference type="NCBI Taxonomy" id="358"/>
    <lineage>
        <taxon>Bacteria</taxon>
        <taxon>Pseudomonadati</taxon>
        <taxon>Pseudomonadota</taxon>
        <taxon>Alphaproteobacteria</taxon>
        <taxon>Hyphomicrobiales</taxon>
        <taxon>Rhizobiaceae</taxon>
        <taxon>Rhizobium/Agrobacterium group</taxon>
        <taxon>Agrobacterium</taxon>
        <taxon>Agrobacterium tumefaciens complex</taxon>
    </lineage>
</organism>
<accession>A0AAJ4N992</accession>
<evidence type="ECO:0000256" key="1">
    <source>
        <dbReference type="SAM" id="MobiDB-lite"/>
    </source>
</evidence>
<dbReference type="Proteomes" id="UP000663946">
    <property type="component" value="Plasmid pTiQ15_94"/>
</dbReference>
<gene>
    <name evidence="2" type="ORF">G6M86_28475</name>
</gene>
<name>A0AAJ4N992_AGRTU</name>
<dbReference type="EMBL" id="CP049220">
    <property type="protein sequence ID" value="QTG17214.1"/>
    <property type="molecule type" value="Genomic_DNA"/>
</dbReference>